<sequence>MNYAKIGRPQRRYQILPGHACVLYTTSGVEQQFHCQLLILITVCSTFPIHVQYKNKQTSTSDGRPEQLKYHQLIKQTQASKIYIQEYVCVISSANRNTFVDIATPISFTWPVALFQVEIGWSSNSNSPLVKIKFPPIVYNLIRHRIANNRNSNYSFSLTLRTVECVTESIKPVQ</sequence>
<dbReference type="AlphaFoldDB" id="A0A1Y3E712"/>
<dbReference type="Proteomes" id="UP000243006">
    <property type="component" value="Unassembled WGS sequence"/>
</dbReference>
<reference evidence="1 2" key="1">
    <citation type="submission" date="2015-04" db="EMBL/GenBank/DDBJ databases">
        <title>Draft genome of the roundworm Trichinella nativa.</title>
        <authorList>
            <person name="Mitreva M."/>
        </authorList>
    </citation>
    <scope>NUCLEOTIDE SEQUENCE [LARGE SCALE GENOMIC DNA]</scope>
    <source>
        <strain evidence="1 2">ISS45</strain>
    </source>
</reference>
<protein>
    <submittedName>
        <fullName evidence="1">Uncharacterized protein</fullName>
    </submittedName>
</protein>
<evidence type="ECO:0000313" key="1">
    <source>
        <dbReference type="EMBL" id="OUC40470.1"/>
    </source>
</evidence>
<comment type="caution">
    <text evidence="1">The sequence shown here is derived from an EMBL/GenBank/DDBJ whole genome shotgun (WGS) entry which is preliminary data.</text>
</comment>
<name>A0A1Y3E712_9BILA</name>
<evidence type="ECO:0000313" key="2">
    <source>
        <dbReference type="Proteomes" id="UP000243006"/>
    </source>
</evidence>
<gene>
    <name evidence="1" type="ORF">D917_04040</name>
</gene>
<proteinExistence type="predicted"/>
<accession>A0A1Y3E712</accession>
<dbReference type="EMBL" id="LVZM01022790">
    <property type="protein sequence ID" value="OUC40470.1"/>
    <property type="molecule type" value="Genomic_DNA"/>
</dbReference>
<organism evidence="1 2">
    <name type="scientific">Trichinella nativa</name>
    <dbReference type="NCBI Taxonomy" id="6335"/>
    <lineage>
        <taxon>Eukaryota</taxon>
        <taxon>Metazoa</taxon>
        <taxon>Ecdysozoa</taxon>
        <taxon>Nematoda</taxon>
        <taxon>Enoplea</taxon>
        <taxon>Dorylaimia</taxon>
        <taxon>Trichinellida</taxon>
        <taxon>Trichinellidae</taxon>
        <taxon>Trichinella</taxon>
    </lineage>
</organism>